<evidence type="ECO:0000313" key="6">
    <source>
        <dbReference type="EMBL" id="GLT18291.1"/>
    </source>
</evidence>
<dbReference type="Gene3D" id="3.40.309.10">
    <property type="entry name" value="Aldehyde Dehydrogenase, Chain A, domain 2"/>
    <property type="match status" value="1"/>
</dbReference>
<comment type="caution">
    <text evidence="6">The sequence shown here is derived from an EMBL/GenBank/DDBJ whole genome shotgun (WGS) entry which is preliminary data.</text>
</comment>
<feature type="active site" evidence="3">
    <location>
        <position position="249"/>
    </location>
</feature>
<dbReference type="InterPro" id="IPR029510">
    <property type="entry name" value="Ald_DH_CS_GLU"/>
</dbReference>
<organism evidence="6 7">
    <name type="scientific">Vibrio zhanjiangensis</name>
    <dbReference type="NCBI Taxonomy" id="1046128"/>
    <lineage>
        <taxon>Bacteria</taxon>
        <taxon>Pseudomonadati</taxon>
        <taxon>Pseudomonadota</taxon>
        <taxon>Gammaproteobacteria</taxon>
        <taxon>Vibrionales</taxon>
        <taxon>Vibrionaceae</taxon>
        <taxon>Vibrio</taxon>
    </lineage>
</organism>
<dbReference type="InterPro" id="IPR015590">
    <property type="entry name" value="Aldehyde_DH_dom"/>
</dbReference>
<dbReference type="RefSeq" id="WP_284192180.1">
    <property type="nucleotide sequence ID" value="NZ_BSPW01000038.1"/>
</dbReference>
<dbReference type="Pfam" id="PF00171">
    <property type="entry name" value="Aldedh"/>
    <property type="match status" value="1"/>
</dbReference>
<comment type="similarity">
    <text evidence="1 4">Belongs to the aldehyde dehydrogenase family.</text>
</comment>
<protein>
    <submittedName>
        <fullName evidence="6">NAD-dependent succinate-semialdehyde dehydrogenase</fullName>
    </submittedName>
</protein>
<dbReference type="InterPro" id="IPR016162">
    <property type="entry name" value="Ald_DH_N"/>
</dbReference>
<evidence type="ECO:0000259" key="5">
    <source>
        <dbReference type="Pfam" id="PF00171"/>
    </source>
</evidence>
<dbReference type="Gene3D" id="3.40.605.10">
    <property type="entry name" value="Aldehyde Dehydrogenase, Chain A, domain 1"/>
    <property type="match status" value="1"/>
</dbReference>
<gene>
    <name evidence="6" type="ORF">GCM10007938_20690</name>
</gene>
<dbReference type="PANTHER" id="PTHR43353:SF5">
    <property type="entry name" value="SUCCINATE-SEMIALDEHYDE DEHYDROGENASE, MITOCHONDRIAL"/>
    <property type="match status" value="1"/>
</dbReference>
<proteinExistence type="inferred from homology"/>
<sequence>MHAINNKSLVSFMVSDREEGLAVYNPATQELLGYVPVSTEQEISDKVSRAHSAQKDWSKLAGKQRSEILQRWFQLIIEYQNDLAHLLTLEQGKPLAESKAEVFYGASFIEWFAEEAKRSYGETIPAPTPSKRMLTIKQPVGVACAITPWNFPIAMITRKAAPALAAGCSFIVKPSELTPLSAFAIAELAYQAGVPQDILQVVVGNSAEEVGRIFTSHPLIRKLSFTGSTRVGRILMRQSAEGIKRTSLELGGNAPFIVFDDADIDAAVEGAIASKFRNAGQTCICANRFYVHSKVYDEFIAKFDTAVNQLKLGNGLEEGVNIGPLITPQAKQNIEALIESALKQGAKKVSTQKPQKGQFLLPVILRDVTQSMDIVSQEIFGPVAPVIAFENEQQLIGMANDTIHGLAAYFFTNNISRVWKVAEALEYGMVGINDSMISSEVAPFGGIKQSGIGREGARQGMDEYMDIKYLCFGGL</sequence>
<reference evidence="7" key="1">
    <citation type="journal article" date="2019" name="Int. J. Syst. Evol. Microbiol.">
        <title>The Global Catalogue of Microorganisms (GCM) 10K type strain sequencing project: providing services to taxonomists for standard genome sequencing and annotation.</title>
        <authorList>
            <consortium name="The Broad Institute Genomics Platform"/>
            <consortium name="The Broad Institute Genome Sequencing Center for Infectious Disease"/>
            <person name="Wu L."/>
            <person name="Ma J."/>
        </authorList>
    </citation>
    <scope>NUCLEOTIDE SEQUENCE [LARGE SCALE GENOMIC DNA]</scope>
    <source>
        <strain evidence="7">NBRC 108723</strain>
    </source>
</reference>
<keyword evidence="7" id="KW-1185">Reference proteome</keyword>
<dbReference type="PANTHER" id="PTHR43353">
    <property type="entry name" value="SUCCINATE-SEMIALDEHYDE DEHYDROGENASE, MITOCHONDRIAL"/>
    <property type="match status" value="1"/>
</dbReference>
<dbReference type="SUPFAM" id="SSF53720">
    <property type="entry name" value="ALDH-like"/>
    <property type="match status" value="1"/>
</dbReference>
<dbReference type="PROSITE" id="PS00687">
    <property type="entry name" value="ALDEHYDE_DEHYDR_GLU"/>
    <property type="match status" value="1"/>
</dbReference>
<dbReference type="InterPro" id="IPR016160">
    <property type="entry name" value="Ald_DH_CS_CYS"/>
</dbReference>
<evidence type="ECO:0000256" key="3">
    <source>
        <dbReference type="PROSITE-ProRule" id="PRU10007"/>
    </source>
</evidence>
<dbReference type="NCBIfam" id="TIGR01780">
    <property type="entry name" value="SSADH"/>
    <property type="match status" value="1"/>
</dbReference>
<evidence type="ECO:0000256" key="2">
    <source>
        <dbReference type="ARBA" id="ARBA00023002"/>
    </source>
</evidence>
<dbReference type="InterPro" id="IPR016163">
    <property type="entry name" value="Ald_DH_C"/>
</dbReference>
<evidence type="ECO:0000313" key="7">
    <source>
        <dbReference type="Proteomes" id="UP001157138"/>
    </source>
</evidence>
<dbReference type="EMBL" id="BSPW01000038">
    <property type="protein sequence ID" value="GLT18291.1"/>
    <property type="molecule type" value="Genomic_DNA"/>
</dbReference>
<dbReference type="InterPro" id="IPR010102">
    <property type="entry name" value="Succ_semiAld_DH"/>
</dbReference>
<dbReference type="InterPro" id="IPR050740">
    <property type="entry name" value="Aldehyde_DH_Superfamily"/>
</dbReference>
<keyword evidence="2 4" id="KW-0560">Oxidoreductase</keyword>
<dbReference type="CDD" id="cd07103">
    <property type="entry name" value="ALDH_F5_SSADH_GabD"/>
    <property type="match status" value="1"/>
</dbReference>
<dbReference type="PROSITE" id="PS00070">
    <property type="entry name" value="ALDEHYDE_DEHYDR_CYS"/>
    <property type="match status" value="1"/>
</dbReference>
<dbReference type="Proteomes" id="UP001157138">
    <property type="component" value="Unassembled WGS sequence"/>
</dbReference>
<evidence type="ECO:0000256" key="1">
    <source>
        <dbReference type="ARBA" id="ARBA00009986"/>
    </source>
</evidence>
<feature type="domain" description="Aldehyde dehydrogenase" evidence="5">
    <location>
        <begin position="16"/>
        <end position="469"/>
    </location>
</feature>
<evidence type="ECO:0000256" key="4">
    <source>
        <dbReference type="RuleBase" id="RU003345"/>
    </source>
</evidence>
<dbReference type="InterPro" id="IPR016161">
    <property type="entry name" value="Ald_DH/histidinol_DH"/>
</dbReference>
<name>A0ABQ6EZ38_9VIBR</name>
<accession>A0ABQ6EZ38</accession>